<dbReference type="InterPro" id="IPR052723">
    <property type="entry name" value="Acyl-CoA_thioesterase_PaaI"/>
</dbReference>
<comment type="caution">
    <text evidence="3">The sequence shown here is derived from an EMBL/GenBank/DDBJ whole genome shotgun (WGS) entry which is preliminary data.</text>
</comment>
<dbReference type="InterPro" id="IPR003736">
    <property type="entry name" value="PAAI_dom"/>
</dbReference>
<reference evidence="4" key="1">
    <citation type="submission" date="2015-07" db="EMBL/GenBank/DDBJ databases">
        <title>Draft genome sequence of Acetobacterium bakii DSM 8293, a potential psychrophilic chemical producer through syngas fermentation.</title>
        <authorList>
            <person name="Song Y."/>
            <person name="Hwang S."/>
            <person name="Cho B.-K."/>
        </authorList>
    </citation>
    <scope>NUCLEOTIDE SEQUENCE [LARGE SCALE GENOMIC DNA]</scope>
    <source>
        <strain evidence="4">DSM 8239</strain>
    </source>
</reference>
<evidence type="ECO:0000313" key="3">
    <source>
        <dbReference type="EMBL" id="KNZ40755.1"/>
    </source>
</evidence>
<dbReference type="PATRIC" id="fig|52689.4.peg.2673"/>
<dbReference type="Proteomes" id="UP000036873">
    <property type="component" value="Unassembled WGS sequence"/>
</dbReference>
<dbReference type="GO" id="GO:0016289">
    <property type="term" value="F:acyl-CoA hydrolase activity"/>
    <property type="evidence" value="ECO:0007669"/>
    <property type="project" value="TreeGrafter"/>
</dbReference>
<proteinExistence type="predicted"/>
<dbReference type="PANTHER" id="PTHR42856">
    <property type="entry name" value="ACYL-COENZYME A THIOESTERASE PAAI"/>
    <property type="match status" value="1"/>
</dbReference>
<dbReference type="NCBIfam" id="TIGR00369">
    <property type="entry name" value="unchar_dom_1"/>
    <property type="match status" value="1"/>
</dbReference>
<gene>
    <name evidence="3" type="ORF">AKG39_15730</name>
</gene>
<dbReference type="OrthoDB" id="286702at2"/>
<dbReference type="CDD" id="cd03443">
    <property type="entry name" value="PaaI_thioesterase"/>
    <property type="match status" value="1"/>
</dbReference>
<keyword evidence="1" id="KW-0378">Hydrolase</keyword>
<keyword evidence="4" id="KW-1185">Reference proteome</keyword>
<dbReference type="Pfam" id="PF03061">
    <property type="entry name" value="4HBT"/>
    <property type="match status" value="1"/>
</dbReference>
<dbReference type="EMBL" id="LGYO01000044">
    <property type="protein sequence ID" value="KNZ40755.1"/>
    <property type="molecule type" value="Genomic_DNA"/>
</dbReference>
<dbReference type="AlphaFoldDB" id="A0A0L6TYV7"/>
<dbReference type="SUPFAM" id="SSF54637">
    <property type="entry name" value="Thioesterase/thiol ester dehydrase-isomerase"/>
    <property type="match status" value="1"/>
</dbReference>
<dbReference type="InterPro" id="IPR006683">
    <property type="entry name" value="Thioestr_dom"/>
</dbReference>
<name>A0A0L6TYV7_9FIRM</name>
<dbReference type="InterPro" id="IPR029069">
    <property type="entry name" value="HotDog_dom_sf"/>
</dbReference>
<dbReference type="PANTHER" id="PTHR42856:SF1">
    <property type="entry name" value="ACYL-COENZYME A THIOESTERASE PAAI"/>
    <property type="match status" value="1"/>
</dbReference>
<feature type="domain" description="Thioesterase" evidence="2">
    <location>
        <begin position="45"/>
        <end position="116"/>
    </location>
</feature>
<accession>A0A0L6TYV7</accession>
<protein>
    <submittedName>
        <fullName evidence="3">Thioesterase</fullName>
    </submittedName>
</protein>
<evidence type="ECO:0000313" key="4">
    <source>
        <dbReference type="Proteomes" id="UP000036873"/>
    </source>
</evidence>
<evidence type="ECO:0000259" key="2">
    <source>
        <dbReference type="Pfam" id="PF03061"/>
    </source>
</evidence>
<organism evidence="3 4">
    <name type="scientific">Acetobacterium bakii</name>
    <dbReference type="NCBI Taxonomy" id="52689"/>
    <lineage>
        <taxon>Bacteria</taxon>
        <taxon>Bacillati</taxon>
        <taxon>Bacillota</taxon>
        <taxon>Clostridia</taxon>
        <taxon>Eubacteriales</taxon>
        <taxon>Eubacteriaceae</taxon>
        <taxon>Acetobacterium</taxon>
    </lineage>
</organism>
<evidence type="ECO:0000256" key="1">
    <source>
        <dbReference type="ARBA" id="ARBA00022801"/>
    </source>
</evidence>
<dbReference type="Gene3D" id="3.10.129.10">
    <property type="entry name" value="Hotdog Thioesterase"/>
    <property type="match status" value="1"/>
</dbReference>
<dbReference type="RefSeq" id="WP_050741359.1">
    <property type="nucleotide sequence ID" value="NZ_LGYO01000044.1"/>
</dbReference>
<dbReference type="STRING" id="52689.AKG39_15730"/>
<sequence>MEKEMIEIIENDQFARLIGLELVKVELGYAEVRMEIKEKHLNGIGIVQGGAIFTLADFAFAAAANAGGRVTVGINANITYSKPAKGKYLLAKATETSSSRSLCNYTVDIYDEDNDLLVAKFNATGFIKN</sequence>